<evidence type="ECO:0000313" key="5">
    <source>
        <dbReference type="EMBL" id="GIY23375.1"/>
    </source>
</evidence>
<protein>
    <submittedName>
        <fullName evidence="5">Teneurin-m</fullName>
    </submittedName>
</protein>
<keyword evidence="2" id="KW-0677">Repeat</keyword>
<gene>
    <name evidence="5" type="primary">Ten-m</name>
    <name evidence="5" type="ORF">CEXT_50071</name>
</gene>
<dbReference type="InterPro" id="IPR028916">
    <property type="entry name" value="Tox-GHH_dom"/>
</dbReference>
<keyword evidence="3" id="KW-1015">Disulfide bond</keyword>
<dbReference type="EMBL" id="BPLR01008268">
    <property type="protein sequence ID" value="GIY23375.1"/>
    <property type="molecule type" value="Genomic_DNA"/>
</dbReference>
<evidence type="ECO:0000313" key="6">
    <source>
        <dbReference type="Proteomes" id="UP001054945"/>
    </source>
</evidence>
<reference evidence="5 6" key="1">
    <citation type="submission" date="2021-06" db="EMBL/GenBank/DDBJ databases">
        <title>Caerostris extrusa draft genome.</title>
        <authorList>
            <person name="Kono N."/>
            <person name="Arakawa K."/>
        </authorList>
    </citation>
    <scope>NUCLEOTIDE SEQUENCE [LARGE SCALE GENOMIC DNA]</scope>
</reference>
<proteinExistence type="predicted"/>
<accession>A0AAV4RSV9</accession>
<organism evidence="5 6">
    <name type="scientific">Caerostris extrusa</name>
    <name type="common">Bark spider</name>
    <name type="synonym">Caerostris bankana</name>
    <dbReference type="NCBI Taxonomy" id="172846"/>
    <lineage>
        <taxon>Eukaryota</taxon>
        <taxon>Metazoa</taxon>
        <taxon>Ecdysozoa</taxon>
        <taxon>Arthropoda</taxon>
        <taxon>Chelicerata</taxon>
        <taxon>Arachnida</taxon>
        <taxon>Araneae</taxon>
        <taxon>Araneomorphae</taxon>
        <taxon>Entelegynae</taxon>
        <taxon>Araneoidea</taxon>
        <taxon>Araneidae</taxon>
        <taxon>Caerostris</taxon>
    </lineage>
</organism>
<sequence>MPLFLDMPSVPLVSGFVCAIRQKLDSFASLTSVARPKVKREQLFETVIPKISTMSVPFGSGITVSRIGERALVRARTKRIISVEMSTLRFSTILFLLDLHLVMHGQDVFYFVKDKTWRVADDLNQLQRLGTAINTTVHESKPEDMKTDTHVDVRVHSEHAILNIRYGTNPHKERQRLLRHAKSMLSVPGYRGDYYHDIELYPELADDPANVVFQKINPKHRR</sequence>
<dbReference type="PANTHER" id="PTHR11219:SF69">
    <property type="entry name" value="TENEURIN-A"/>
    <property type="match status" value="1"/>
</dbReference>
<evidence type="ECO:0000259" key="4">
    <source>
        <dbReference type="Pfam" id="PF15636"/>
    </source>
</evidence>
<feature type="domain" description="Tox-GHH" evidence="4">
    <location>
        <begin position="186"/>
        <end position="215"/>
    </location>
</feature>
<evidence type="ECO:0000256" key="1">
    <source>
        <dbReference type="ARBA" id="ARBA00022536"/>
    </source>
</evidence>
<dbReference type="GO" id="GO:0008045">
    <property type="term" value="P:motor neuron axon guidance"/>
    <property type="evidence" value="ECO:0007669"/>
    <property type="project" value="TreeGrafter"/>
</dbReference>
<dbReference type="AlphaFoldDB" id="A0AAV4RSV9"/>
<dbReference type="Pfam" id="PF15636">
    <property type="entry name" value="Tox-GHH"/>
    <property type="match status" value="1"/>
</dbReference>
<name>A0AAV4RSV9_CAEEX</name>
<dbReference type="Proteomes" id="UP001054945">
    <property type="component" value="Unassembled WGS sequence"/>
</dbReference>
<comment type="caution">
    <text evidence="5">The sequence shown here is derived from an EMBL/GenBank/DDBJ whole genome shotgun (WGS) entry which is preliminary data.</text>
</comment>
<evidence type="ECO:0000256" key="2">
    <source>
        <dbReference type="ARBA" id="ARBA00022737"/>
    </source>
</evidence>
<keyword evidence="6" id="KW-1185">Reference proteome</keyword>
<keyword evidence="1" id="KW-0245">EGF-like domain</keyword>
<dbReference type="Pfam" id="PF23538">
    <property type="entry name" value="Teneurin_ABD"/>
    <property type="match status" value="1"/>
</dbReference>
<evidence type="ECO:0000256" key="3">
    <source>
        <dbReference type="ARBA" id="ARBA00023157"/>
    </source>
</evidence>
<dbReference type="PANTHER" id="PTHR11219">
    <property type="entry name" value="TENEURIN AND N-ACETYLGLUCOSAMINE-1-PHOSPHODIESTER ALPHA-N-ACETYLGLUCOSAMINIDASE"/>
    <property type="match status" value="1"/>
</dbReference>
<dbReference type="InterPro" id="IPR051216">
    <property type="entry name" value="Teneurin"/>
</dbReference>